<feature type="compositionally biased region" description="Basic and acidic residues" evidence="1">
    <location>
        <begin position="224"/>
        <end position="241"/>
    </location>
</feature>
<sequence length="302" mass="34542">MEFEKGWFLRQLRSVEENSSRWSNDTTRLKESRNQVHYLRLEKFALQTQLLQANKDILTWASHNRKSLTSVERELEQVNRERLDWKRWLEQTEQQVTALREALEGVRQWRDYPGYGFCWCPTYSGEEVDEHEEPCRAAHKALASTSAPAPETKERCFQIECECSAYHPLGGLCSVCGRDYESNCDHYGKSVPPAYGDGYEQHKFQRALTNETEEALRAGVKAGQEARQRGDVQSSEDVKSEFTNEPLETGTVCPCFGEEVLCIECWAIRKEILRGGIPQTKHSLECTTEGCVDGCIQEGATT</sequence>
<reference evidence="2" key="1">
    <citation type="journal article" date="2015" name="Nature">
        <title>Complex archaea that bridge the gap between prokaryotes and eukaryotes.</title>
        <authorList>
            <person name="Spang A."/>
            <person name="Saw J.H."/>
            <person name="Jorgensen S.L."/>
            <person name="Zaremba-Niedzwiedzka K."/>
            <person name="Martijn J."/>
            <person name="Lind A.E."/>
            <person name="van Eijk R."/>
            <person name="Schleper C."/>
            <person name="Guy L."/>
            <person name="Ettema T.J."/>
        </authorList>
    </citation>
    <scope>NUCLEOTIDE SEQUENCE</scope>
</reference>
<feature type="region of interest" description="Disordered" evidence="1">
    <location>
        <begin position="221"/>
        <end position="241"/>
    </location>
</feature>
<organism evidence="2">
    <name type="scientific">marine sediment metagenome</name>
    <dbReference type="NCBI Taxonomy" id="412755"/>
    <lineage>
        <taxon>unclassified sequences</taxon>
        <taxon>metagenomes</taxon>
        <taxon>ecological metagenomes</taxon>
    </lineage>
</organism>
<evidence type="ECO:0000256" key="1">
    <source>
        <dbReference type="SAM" id="MobiDB-lite"/>
    </source>
</evidence>
<gene>
    <name evidence="2" type="ORF">LCGC14_0264360</name>
</gene>
<accession>A0A0F9U5J9</accession>
<name>A0A0F9U5J9_9ZZZZ</name>
<protein>
    <submittedName>
        <fullName evidence="2">Uncharacterized protein</fullName>
    </submittedName>
</protein>
<dbReference type="EMBL" id="LAZR01000143">
    <property type="protein sequence ID" value="KKN86874.1"/>
    <property type="molecule type" value="Genomic_DNA"/>
</dbReference>
<proteinExistence type="predicted"/>
<dbReference type="AlphaFoldDB" id="A0A0F9U5J9"/>
<comment type="caution">
    <text evidence="2">The sequence shown here is derived from an EMBL/GenBank/DDBJ whole genome shotgun (WGS) entry which is preliminary data.</text>
</comment>
<evidence type="ECO:0000313" key="2">
    <source>
        <dbReference type="EMBL" id="KKN86874.1"/>
    </source>
</evidence>